<dbReference type="InterPro" id="IPR051279">
    <property type="entry name" value="PP1-Reg/Actin-Interact_Protein"/>
</dbReference>
<dbReference type="SUPFAM" id="SSF52047">
    <property type="entry name" value="RNI-like"/>
    <property type="match status" value="1"/>
</dbReference>
<evidence type="ECO:0000313" key="6">
    <source>
        <dbReference type="Proteomes" id="UP001154078"/>
    </source>
</evidence>
<evidence type="ECO:0000256" key="4">
    <source>
        <dbReference type="SAM" id="MobiDB-lite"/>
    </source>
</evidence>
<evidence type="ECO:0000313" key="5">
    <source>
        <dbReference type="EMBL" id="CAH0562280.1"/>
    </source>
</evidence>
<dbReference type="PANTHER" id="PTHR24112:SF9">
    <property type="entry name" value="PROTEIN PHOSPHATASE 1 REGULATORY SUBUNIT 37"/>
    <property type="match status" value="1"/>
</dbReference>
<proteinExistence type="inferred from homology"/>
<name>A0A9P0BBX6_BRAAE</name>
<feature type="compositionally biased region" description="Low complexity" evidence="4">
    <location>
        <begin position="667"/>
        <end position="680"/>
    </location>
</feature>
<feature type="region of interest" description="Disordered" evidence="4">
    <location>
        <begin position="628"/>
        <end position="693"/>
    </location>
</feature>
<reference evidence="5" key="1">
    <citation type="submission" date="2021-12" db="EMBL/GenBank/DDBJ databases">
        <authorList>
            <person name="King R."/>
        </authorList>
    </citation>
    <scope>NUCLEOTIDE SEQUENCE</scope>
</reference>
<evidence type="ECO:0000256" key="1">
    <source>
        <dbReference type="ARBA" id="ARBA00022614"/>
    </source>
</evidence>
<dbReference type="Gene3D" id="3.80.10.10">
    <property type="entry name" value="Ribonuclease Inhibitor"/>
    <property type="match status" value="1"/>
</dbReference>
<dbReference type="OrthoDB" id="10034042at2759"/>
<dbReference type="Pfam" id="PF13516">
    <property type="entry name" value="LRR_6"/>
    <property type="match status" value="3"/>
</dbReference>
<sequence length="693" mass="77737">MDQELCEIENDTPMLIDSETDNFYECLSVEETINSLTCDTETETSTKEIYPRNLSLLDKAYSIDDAILATPLEPTPVQIFKTIEKSSTDESTSEEDFVVIVETAEIISHENNNCEVKIMPDDFDVFLESGDSNLIDISQACCLRKHTPYTSILRRPSFFDNDSVPDPSDKPRVSFPNAEIMVSYKEPDDLPPWNIDSGMSSEKILQVYQNSCKKYNTIELDSIKEQIQEIKNNTNHSATLNLASVNITSEVNETLEELLQVSNFNTLILNDCKFTPATITEFLNMLEFYESVCNIEVRMKFDEETWKCFCNACGNIEVLESISFKEITVNDSYMRPLIHTVNRNKNITILKFDTCLLDKLPSFYLVECLISNKSIQELYIPSTGLYTKEADVLGRFLILNTYLKVLDISNNFIGDRGLEVLAKGLCKQDVFGCGLSVLVVFNNQITEKSGPCISNIIKTCKNLHTLNLGFNNLTDEVLIHISDGLPDTSSLEGLGLQSTLLTCKGIQVLAEALQKNSTLRKINLKGNKAIQITGVERLCQVLAFTKITKIEIDETNRSCNEDDYKELVKQINEICTINRSLPTNDEVEVANNISKMISRKVSLSCDLRHVEVMQASLLQTSSPAPKTRFSISKVSESSRSPKNRFKVSRVPPSPEEDEPCGSGKFANVRSSVSSNDSMDSLTALPLDTDSDEH</sequence>
<evidence type="ECO:0008006" key="7">
    <source>
        <dbReference type="Google" id="ProtNLM"/>
    </source>
</evidence>
<dbReference type="PANTHER" id="PTHR24112">
    <property type="entry name" value="LEUCINE-RICH REPEAT, ISOFORM F-RELATED"/>
    <property type="match status" value="1"/>
</dbReference>
<dbReference type="InterPro" id="IPR032675">
    <property type="entry name" value="LRR_dom_sf"/>
</dbReference>
<gene>
    <name evidence="5" type="ORF">MELIAE_LOCUS11444</name>
</gene>
<dbReference type="InterPro" id="IPR001611">
    <property type="entry name" value="Leu-rich_rpt"/>
</dbReference>
<evidence type="ECO:0000256" key="2">
    <source>
        <dbReference type="ARBA" id="ARBA00022737"/>
    </source>
</evidence>
<dbReference type="AlphaFoldDB" id="A0A9P0BBX6"/>
<organism evidence="5 6">
    <name type="scientific">Brassicogethes aeneus</name>
    <name type="common">Rape pollen beetle</name>
    <name type="synonym">Meligethes aeneus</name>
    <dbReference type="NCBI Taxonomy" id="1431903"/>
    <lineage>
        <taxon>Eukaryota</taxon>
        <taxon>Metazoa</taxon>
        <taxon>Ecdysozoa</taxon>
        <taxon>Arthropoda</taxon>
        <taxon>Hexapoda</taxon>
        <taxon>Insecta</taxon>
        <taxon>Pterygota</taxon>
        <taxon>Neoptera</taxon>
        <taxon>Endopterygota</taxon>
        <taxon>Coleoptera</taxon>
        <taxon>Polyphaga</taxon>
        <taxon>Cucujiformia</taxon>
        <taxon>Nitidulidae</taxon>
        <taxon>Meligethinae</taxon>
        <taxon>Brassicogethes</taxon>
    </lineage>
</organism>
<feature type="compositionally biased region" description="Polar residues" evidence="4">
    <location>
        <begin position="628"/>
        <end position="640"/>
    </location>
</feature>
<keyword evidence="2" id="KW-0677">Repeat</keyword>
<accession>A0A9P0BBX6</accession>
<keyword evidence="6" id="KW-1185">Reference proteome</keyword>
<dbReference type="Proteomes" id="UP001154078">
    <property type="component" value="Chromosome 8"/>
</dbReference>
<evidence type="ECO:0000256" key="3">
    <source>
        <dbReference type="ARBA" id="ARBA00038315"/>
    </source>
</evidence>
<comment type="similarity">
    <text evidence="3">Belongs to the PPP1R37 family.</text>
</comment>
<dbReference type="SMART" id="SM00368">
    <property type="entry name" value="LRR_RI"/>
    <property type="match status" value="5"/>
</dbReference>
<keyword evidence="1" id="KW-0433">Leucine-rich repeat</keyword>
<protein>
    <recommendedName>
        <fullName evidence="7">Protein phosphatase 1 regulatory subunit 37</fullName>
    </recommendedName>
</protein>
<dbReference type="EMBL" id="OV121139">
    <property type="protein sequence ID" value="CAH0562280.1"/>
    <property type="molecule type" value="Genomic_DNA"/>
</dbReference>